<proteinExistence type="predicted"/>
<dbReference type="PROSITE" id="PS00107">
    <property type="entry name" value="PROTEIN_KINASE_ATP"/>
    <property type="match status" value="1"/>
</dbReference>
<feature type="binding site" evidence="4">
    <location>
        <position position="38"/>
    </location>
    <ligand>
        <name>ATP</name>
        <dbReference type="ChEBI" id="CHEBI:30616"/>
    </ligand>
</feature>
<keyword evidence="8" id="KW-1185">Reference proteome</keyword>
<dbReference type="EMBL" id="JAPFFF010000009">
    <property type="protein sequence ID" value="KAK8883192.1"/>
    <property type="molecule type" value="Genomic_DNA"/>
</dbReference>
<evidence type="ECO:0000256" key="4">
    <source>
        <dbReference type="PROSITE-ProRule" id="PRU10141"/>
    </source>
</evidence>
<dbReference type="Proteomes" id="UP001470230">
    <property type="component" value="Unassembled WGS sequence"/>
</dbReference>
<dbReference type="InterPro" id="IPR011009">
    <property type="entry name" value="Kinase-like_dom_sf"/>
</dbReference>
<dbReference type="SMART" id="SM00220">
    <property type="entry name" value="S_TKc"/>
    <property type="match status" value="1"/>
</dbReference>
<dbReference type="Gene3D" id="1.10.510.10">
    <property type="entry name" value="Transferase(Phosphotransferase) domain 1"/>
    <property type="match status" value="1"/>
</dbReference>
<dbReference type="PRINTS" id="PR00109">
    <property type="entry name" value="TYRKINASE"/>
</dbReference>
<feature type="coiled-coil region" evidence="5">
    <location>
        <begin position="306"/>
        <end position="356"/>
    </location>
</feature>
<sequence>MEVKLSDCKIDTKPIGNGGYGTVFKGVHKTSNKIYAIKEIKIQKENEELIKREIEIMTFFKNPAIMNCHSHQYTDISNEKKVYIFMDWMEKSSLQYNIEKNLLASDNTIRQIILIGIAYGMSYLHNNFIIHRDLKPQNILLNNKCYPLISDFGLSKKIVNGQTQHSNFLGSVEYQAPEIILLEMNDSDKKYKYDFSIDVYSFGILMYQVVTNKKNPYDKHTIFQFSGKMQKSGGTYRPTLPENIKKPFKNLIEKCWSLYPSERPTFNTIYQKLTSFIKNDEIKSDDCCFDDVKIDEVRNYIDYLNIEVQKSLKQGAQNEVEKEQLKDDVERLSKEIESLTKKIENLTKTVPNININESKYSISKIMTVYQFNHLPFNIQYIVISEISNGSNANQKYFSNVKKLLDYLKSKNLSEDCRCIEILDTQNDTYLSKIESNKPVKLLSDPIHFLYGLQSSQIKELESNDFNNTVKLFNDFSIEIAYKSENFDEILNIISDMKEHLNDTNIDISVFIEKKEETGNKFQNNQNINSIILDTSVKRITGNPNGSFCECSNLRKISISSVELIDTKSFFNCKSLKEIVIPSSVNFIGSYAFSGCTSLEQITILSSLEQISEGCFQNCESIQFFQIPAEVKNIEANAFEGCKKMKHIFIPHKVKNIGSNAFKKCSSLESIVIPSSVDTIGDSLFEDCTSLKQVSIPQLPMSKYIFKNCSSLIQVLIYTTEKKKLSKQDNKISIGDESFKNCSSLISFIHPQNIIEIGSEAFSGCSSLNSFPISSSVASIGQGAFKGCKSCSFITLPKIIKSIESYAFAGCSLIEVIIPSSVLSIGSYAFNECHLLNKVSIGGQLKQIGNNAFMNCEKLLCIQIPESVTFIGNNAFCNCTNLSNILINANESLEIGDNCFNGCSSIIHFDNKSSTILPKNLFKNCKNLQKIEISPSISIISSHAFDGCENLVFIQYSKIKYFGSFAFCGCKKFTGMYFPKDDFDYGESVFEGCINLKKINLGNVLEIKKNTFKGCTNLDEIIFSPFINEIESGAFQDCKSIKKFDIPQNVTKICSHAFNGCSNLEEISLFSNIEKIEDYAFNCCTCLKKMTISDSPGLQKRIYNKITNFVGIKNDESLNIPSCVTSIGSFAFNECTSITDVIFSSSLQSIGSNAFSKCQNLKKLTAPWHCNVKAIGESAFFECINLKHAPILSSLNSIPNSSFENCALEQITIPDSVYYIGKKALYKCQIKKITIPSNTIKIDDFAFQESMLETIDIKSTKIEFGQNPFLDCKELRKIYIKTKCDMNAHTIIEALNFRSLIVRI</sequence>
<keyword evidence="2 4" id="KW-0547">Nucleotide-binding</keyword>
<gene>
    <name evidence="7" type="ORF">M9Y10_045843</name>
</gene>
<dbReference type="InterPro" id="IPR053139">
    <property type="entry name" value="Surface_bspA-like"/>
</dbReference>
<dbReference type="InterPro" id="IPR032675">
    <property type="entry name" value="LRR_dom_sf"/>
</dbReference>
<organism evidence="7 8">
    <name type="scientific">Tritrichomonas musculus</name>
    <dbReference type="NCBI Taxonomy" id="1915356"/>
    <lineage>
        <taxon>Eukaryota</taxon>
        <taxon>Metamonada</taxon>
        <taxon>Parabasalia</taxon>
        <taxon>Tritrichomonadida</taxon>
        <taxon>Tritrichomonadidae</taxon>
        <taxon>Tritrichomonas</taxon>
    </lineage>
</organism>
<dbReference type="PANTHER" id="PTHR45661:SF3">
    <property type="entry name" value="IG-LIKE DOMAIN-CONTAINING PROTEIN"/>
    <property type="match status" value="1"/>
</dbReference>
<dbReference type="Gene3D" id="3.30.200.20">
    <property type="entry name" value="Phosphorylase Kinase, domain 1"/>
    <property type="match status" value="1"/>
</dbReference>
<protein>
    <recommendedName>
        <fullName evidence="6">Protein kinase domain-containing protein</fullName>
    </recommendedName>
</protein>
<dbReference type="SUPFAM" id="SSF56112">
    <property type="entry name" value="Protein kinase-like (PK-like)"/>
    <property type="match status" value="1"/>
</dbReference>
<keyword evidence="1" id="KW-0723">Serine/threonine-protein kinase</keyword>
<dbReference type="PANTHER" id="PTHR45661">
    <property type="entry name" value="SURFACE ANTIGEN"/>
    <property type="match status" value="1"/>
</dbReference>
<evidence type="ECO:0000256" key="5">
    <source>
        <dbReference type="SAM" id="Coils"/>
    </source>
</evidence>
<name>A0ABR2JWD6_9EUKA</name>
<evidence type="ECO:0000313" key="7">
    <source>
        <dbReference type="EMBL" id="KAK8883192.1"/>
    </source>
</evidence>
<keyword evidence="3 4" id="KW-0067">ATP-binding</keyword>
<dbReference type="PROSITE" id="PS50011">
    <property type="entry name" value="PROTEIN_KINASE_DOM"/>
    <property type="match status" value="1"/>
</dbReference>
<evidence type="ECO:0000313" key="8">
    <source>
        <dbReference type="Proteomes" id="UP001470230"/>
    </source>
</evidence>
<dbReference type="PROSITE" id="PS00108">
    <property type="entry name" value="PROTEIN_KINASE_ST"/>
    <property type="match status" value="1"/>
</dbReference>
<dbReference type="Gene3D" id="3.40.50.12480">
    <property type="match status" value="2"/>
</dbReference>
<dbReference type="InterPro" id="IPR001245">
    <property type="entry name" value="Ser-Thr/Tyr_kinase_cat_dom"/>
</dbReference>
<keyword evidence="5" id="KW-0175">Coiled coil</keyword>
<keyword evidence="1" id="KW-0418">Kinase</keyword>
<dbReference type="SUPFAM" id="SSF52058">
    <property type="entry name" value="L domain-like"/>
    <property type="match status" value="3"/>
</dbReference>
<evidence type="ECO:0000259" key="6">
    <source>
        <dbReference type="PROSITE" id="PS50011"/>
    </source>
</evidence>
<evidence type="ECO:0000256" key="1">
    <source>
        <dbReference type="ARBA" id="ARBA00022527"/>
    </source>
</evidence>
<reference evidence="7 8" key="1">
    <citation type="submission" date="2024-04" db="EMBL/GenBank/DDBJ databases">
        <title>Tritrichomonas musculus Genome.</title>
        <authorList>
            <person name="Alves-Ferreira E."/>
            <person name="Grigg M."/>
            <person name="Lorenzi H."/>
            <person name="Galac M."/>
        </authorList>
    </citation>
    <scope>NUCLEOTIDE SEQUENCE [LARGE SCALE GENOMIC DNA]</scope>
    <source>
        <strain evidence="7 8">EAF2021</strain>
    </source>
</reference>
<dbReference type="Pfam" id="PF13306">
    <property type="entry name" value="LRR_5"/>
    <property type="match status" value="4"/>
</dbReference>
<dbReference type="InterPro" id="IPR008271">
    <property type="entry name" value="Ser/Thr_kinase_AS"/>
</dbReference>
<dbReference type="Gene3D" id="3.80.10.10">
    <property type="entry name" value="Ribonuclease Inhibitor"/>
    <property type="match status" value="5"/>
</dbReference>
<evidence type="ECO:0000256" key="2">
    <source>
        <dbReference type="ARBA" id="ARBA00022741"/>
    </source>
</evidence>
<evidence type="ECO:0000256" key="3">
    <source>
        <dbReference type="ARBA" id="ARBA00022840"/>
    </source>
</evidence>
<keyword evidence="1" id="KW-0808">Transferase</keyword>
<dbReference type="InterPro" id="IPR026906">
    <property type="entry name" value="LRR_5"/>
</dbReference>
<feature type="domain" description="Protein kinase" evidence="6">
    <location>
        <begin position="9"/>
        <end position="277"/>
    </location>
</feature>
<accession>A0ABR2JWD6</accession>
<dbReference type="Pfam" id="PF00069">
    <property type="entry name" value="Pkinase"/>
    <property type="match status" value="1"/>
</dbReference>
<dbReference type="InterPro" id="IPR000719">
    <property type="entry name" value="Prot_kinase_dom"/>
</dbReference>
<dbReference type="InterPro" id="IPR017441">
    <property type="entry name" value="Protein_kinase_ATP_BS"/>
</dbReference>
<comment type="caution">
    <text evidence="7">The sequence shown here is derived from an EMBL/GenBank/DDBJ whole genome shotgun (WGS) entry which is preliminary data.</text>
</comment>